<feature type="compositionally biased region" description="Polar residues" evidence="1">
    <location>
        <begin position="152"/>
        <end position="162"/>
    </location>
</feature>
<accession>A0AAU7P9N8</accession>
<protein>
    <recommendedName>
        <fullName evidence="4">CHRD domain-containing protein</fullName>
    </recommendedName>
</protein>
<evidence type="ECO:0000256" key="2">
    <source>
        <dbReference type="SAM" id="SignalP"/>
    </source>
</evidence>
<name>A0AAU7P9N8_9XANT</name>
<evidence type="ECO:0000313" key="3">
    <source>
        <dbReference type="EMBL" id="XBS38397.1"/>
    </source>
</evidence>
<evidence type="ECO:0008006" key="4">
    <source>
        <dbReference type="Google" id="ProtNLM"/>
    </source>
</evidence>
<proteinExistence type="predicted"/>
<evidence type="ECO:0000256" key="1">
    <source>
        <dbReference type="SAM" id="MobiDB-lite"/>
    </source>
</evidence>
<reference evidence="3" key="1">
    <citation type="submission" date="2024-02" db="EMBL/GenBank/DDBJ databases">
        <title>Complete genome sequence of Xanthomonas sp. 10-10.</title>
        <authorList>
            <person name="Biessy A."/>
            <person name="Ciotola M."/>
            <person name="Cadieux M."/>
            <person name="Soufiane B."/>
            <person name="Laforest M."/>
            <person name="Filion M."/>
        </authorList>
    </citation>
    <scope>NUCLEOTIDE SEQUENCE</scope>
    <source>
        <strain evidence="3">10-10</strain>
    </source>
</reference>
<dbReference type="EMBL" id="CP144460">
    <property type="protein sequence ID" value="XBS38397.1"/>
    <property type="molecule type" value="Genomic_DNA"/>
</dbReference>
<dbReference type="RefSeq" id="WP_349656780.1">
    <property type="nucleotide sequence ID" value="NZ_CP144460.1"/>
</dbReference>
<feature type="region of interest" description="Disordered" evidence="1">
    <location>
        <begin position="147"/>
        <end position="169"/>
    </location>
</feature>
<keyword evidence="2" id="KW-0732">Signal</keyword>
<dbReference type="AlphaFoldDB" id="A0AAU7P9N8"/>
<gene>
    <name evidence="3" type="ORF">VZ068_02295</name>
</gene>
<feature type="signal peptide" evidence="2">
    <location>
        <begin position="1"/>
        <end position="18"/>
    </location>
</feature>
<feature type="chain" id="PRO_5043817819" description="CHRD domain-containing protein" evidence="2">
    <location>
        <begin position="19"/>
        <end position="169"/>
    </location>
</feature>
<organism evidence="3">
    <name type="scientific">Xanthomonas sp. 10-10</name>
    <dbReference type="NCBI Taxonomy" id="3115848"/>
    <lineage>
        <taxon>Bacteria</taxon>
        <taxon>Pseudomonadati</taxon>
        <taxon>Pseudomonadota</taxon>
        <taxon>Gammaproteobacteria</taxon>
        <taxon>Lysobacterales</taxon>
        <taxon>Lysobacteraceae</taxon>
        <taxon>Xanthomonas</taxon>
    </lineage>
</organism>
<sequence>MRCILLIVLALLPAIALAGFPFEATLEEMATSADHVLVGRVTGVDMISGSGRQVRNPEARTGPGLNNQVRLRIAVDEVIATNASKVPPVLYVLLASHLHYSLGQIQAGHAQESEQRLILLKGPDFQGIKPGVFMRPLQDREEVLRLRGSRAPQLQPNNSSKPTPLRGAA</sequence>